<proteinExistence type="predicted"/>
<evidence type="ECO:0000256" key="1">
    <source>
        <dbReference type="SAM" id="MobiDB-lite"/>
    </source>
</evidence>
<reference evidence="2" key="1">
    <citation type="submission" date="2020-12" db="EMBL/GenBank/DDBJ databases">
        <title>Burkholderia cepacia complex in Mexico.</title>
        <authorList>
            <person name="Estrada P."/>
        </authorList>
    </citation>
    <scope>NUCLEOTIDE SEQUENCE</scope>
    <source>
        <strain evidence="2">871</strain>
    </source>
</reference>
<feature type="region of interest" description="Disordered" evidence="1">
    <location>
        <begin position="22"/>
        <end position="43"/>
    </location>
</feature>
<accession>A0A8I1ANL6</accession>
<dbReference type="RefSeq" id="WP_176131205.1">
    <property type="nucleotide sequence ID" value="NZ_CADDZZ010000018.1"/>
</dbReference>
<comment type="caution">
    <text evidence="2">The sequence shown here is derived from an EMBL/GenBank/DDBJ whole genome shotgun (WGS) entry which is preliminary data.</text>
</comment>
<feature type="compositionally biased region" description="Basic and acidic residues" evidence="1">
    <location>
        <begin position="22"/>
        <end position="35"/>
    </location>
</feature>
<name>A0A8I1ANL6_BURCE</name>
<dbReference type="AlphaFoldDB" id="A0A8I1ANL6"/>
<organism evidence="2 3">
    <name type="scientific">Burkholderia cepacia</name>
    <name type="common">Pseudomonas cepacia</name>
    <dbReference type="NCBI Taxonomy" id="292"/>
    <lineage>
        <taxon>Bacteria</taxon>
        <taxon>Pseudomonadati</taxon>
        <taxon>Pseudomonadota</taxon>
        <taxon>Betaproteobacteria</taxon>
        <taxon>Burkholderiales</taxon>
        <taxon>Burkholderiaceae</taxon>
        <taxon>Burkholderia</taxon>
        <taxon>Burkholderia cepacia complex</taxon>
    </lineage>
</organism>
<dbReference type="EMBL" id="JAEDXG010000015">
    <property type="protein sequence ID" value="MBH9698119.1"/>
    <property type="molecule type" value="Genomic_DNA"/>
</dbReference>
<sequence length="55" mass="5845">MDVFRAKTAILAFAGRIKDRRARPEARDAARHGKPEAATGAKQKAIPALTCGGIL</sequence>
<gene>
    <name evidence="2" type="ORF">JAO13_16910</name>
</gene>
<dbReference type="Proteomes" id="UP000645612">
    <property type="component" value="Unassembled WGS sequence"/>
</dbReference>
<protein>
    <submittedName>
        <fullName evidence="2">Uncharacterized protein</fullName>
    </submittedName>
</protein>
<evidence type="ECO:0000313" key="3">
    <source>
        <dbReference type="Proteomes" id="UP000645612"/>
    </source>
</evidence>
<evidence type="ECO:0000313" key="2">
    <source>
        <dbReference type="EMBL" id="MBH9698119.1"/>
    </source>
</evidence>